<feature type="compositionally biased region" description="Low complexity" evidence="1">
    <location>
        <begin position="266"/>
        <end position="276"/>
    </location>
</feature>
<feature type="compositionally biased region" description="Polar residues" evidence="1">
    <location>
        <begin position="341"/>
        <end position="383"/>
    </location>
</feature>
<organism evidence="2">
    <name type="scientific">Lepeophtheirus salmonis</name>
    <name type="common">Salmon louse</name>
    <name type="synonym">Caligus salmonis</name>
    <dbReference type="NCBI Taxonomy" id="72036"/>
    <lineage>
        <taxon>Eukaryota</taxon>
        <taxon>Metazoa</taxon>
        <taxon>Ecdysozoa</taxon>
        <taxon>Arthropoda</taxon>
        <taxon>Crustacea</taxon>
        <taxon>Multicrustacea</taxon>
        <taxon>Hexanauplia</taxon>
        <taxon>Copepoda</taxon>
        <taxon>Siphonostomatoida</taxon>
        <taxon>Caligidae</taxon>
        <taxon>Lepeophtheirus</taxon>
    </lineage>
</organism>
<evidence type="ECO:0000313" key="2">
    <source>
        <dbReference type="EMBL" id="CDW17963.1"/>
    </source>
</evidence>
<feature type="compositionally biased region" description="Polar residues" evidence="1">
    <location>
        <begin position="520"/>
        <end position="530"/>
    </location>
</feature>
<dbReference type="OrthoDB" id="10663992at2759"/>
<feature type="region of interest" description="Disordered" evidence="1">
    <location>
        <begin position="297"/>
        <end position="419"/>
    </location>
</feature>
<feature type="compositionally biased region" description="Polar residues" evidence="1">
    <location>
        <begin position="301"/>
        <end position="322"/>
    </location>
</feature>
<feature type="region of interest" description="Disordered" evidence="1">
    <location>
        <begin position="221"/>
        <end position="279"/>
    </location>
</feature>
<feature type="region of interest" description="Disordered" evidence="1">
    <location>
        <begin position="444"/>
        <end position="539"/>
    </location>
</feature>
<accession>A0A0K2SVY2</accession>
<name>A0A0K2SVY2_LEPSM</name>
<dbReference type="EMBL" id="HACA01000602">
    <property type="protein sequence ID" value="CDW17963.1"/>
    <property type="molecule type" value="Transcribed_RNA"/>
</dbReference>
<proteinExistence type="predicted"/>
<reference evidence="2" key="1">
    <citation type="submission" date="2014-05" db="EMBL/GenBank/DDBJ databases">
        <authorList>
            <person name="Chronopoulou M."/>
        </authorList>
    </citation>
    <scope>NUCLEOTIDE SEQUENCE</scope>
    <source>
        <tissue evidence="2">Whole organism</tissue>
    </source>
</reference>
<protein>
    <submittedName>
        <fullName evidence="2">Uncharacterized protein</fullName>
    </submittedName>
</protein>
<sequence>MEDIPIIELDSLEFGNEESWLVSAPCSSTSTEDFNFTKDISPPPALRPSSTLRKKTLLQKIDEINNRSNYYSNGYTSPRRQLCSTPVRNNPMELYTSPINFQCSDFQKSSHHAFDSRTFTRKAGAKVEKKLLSFSTEETDCLLFDKKLNLTFEKLDLNYTFDKGPASSSESNNSAFTKADEGLNRTYCADESNPVNLTYDATNSDSLPVLNENNNLNTTFQLKRNDSINSNRKMSEDRLSSSSIPADGNMCLSREESSSHGELDDALSTTSDSSVSHRLNDVGDVQHIAKLQEESLKESPIVQSQQQSYIRSATISPSSEHSPLTEEGNPVYDPSEDGSLVNDNVGNCPPSNTNNVRYQQYSSQDSLPDSPYSSQSLDSQPASGQDRLRRSMPNLNKIRQNRGRGGTRGLPVPPSMGGRPAYYGPDSGHALTHRRSLAGMYQQRSHTTRGGVLTHQSASDSNLRNRSVSTVAAPRPLMGPPLSVIRSTGIPRPGSRIPAPSGIPRSSGIPKPSSGSGSRLPTSLRKTSYSGIHRPGQYN</sequence>
<evidence type="ECO:0000256" key="1">
    <source>
        <dbReference type="SAM" id="MobiDB-lite"/>
    </source>
</evidence>
<feature type="compositionally biased region" description="Basic and acidic residues" evidence="1">
    <location>
        <begin position="253"/>
        <end position="263"/>
    </location>
</feature>
<feature type="compositionally biased region" description="Polar residues" evidence="1">
    <location>
        <begin position="454"/>
        <end position="470"/>
    </location>
</feature>
<feature type="compositionally biased region" description="Low complexity" evidence="1">
    <location>
        <begin position="495"/>
        <end position="519"/>
    </location>
</feature>
<dbReference type="AlphaFoldDB" id="A0A0K2SVY2"/>
<feature type="compositionally biased region" description="Polar residues" evidence="1">
    <location>
        <begin position="221"/>
        <end position="232"/>
    </location>
</feature>